<dbReference type="PANTHER" id="PTHR45903">
    <property type="entry name" value="GLUTAMATE-RICH WD REPEAT-CONTAINING PROTEIN 1"/>
    <property type="match status" value="1"/>
</dbReference>
<reference evidence="2 3" key="1">
    <citation type="submission" date="2022-03" db="EMBL/GenBank/DDBJ databases">
        <authorList>
            <person name="Macdonald S."/>
            <person name="Ahmed S."/>
            <person name="Newling K."/>
        </authorList>
    </citation>
    <scope>NUCLEOTIDE SEQUENCE [LARGE SCALE GENOMIC DNA]</scope>
</reference>
<evidence type="ECO:0000256" key="1">
    <source>
        <dbReference type="SAM" id="MobiDB-lite"/>
    </source>
</evidence>
<protein>
    <submittedName>
        <fullName evidence="2">Uncharacterized protein</fullName>
    </submittedName>
</protein>
<dbReference type="PANTHER" id="PTHR45903:SF1">
    <property type="entry name" value="GLUTAMATE-RICH WD REPEAT-CONTAINING PROTEIN 1"/>
    <property type="match status" value="1"/>
</dbReference>
<sequence>MRMRTVIAMRKAQMELSLFQSFRSAELLTMDVLTAFVQCHKVLISVSLGQILVMFGTMSSHLNALAASETKDWSPAATGRLLSGILCLRNFNNTPTVTWDCMSMIHLWEPASGSWTVDPILLAGHTASIEDFTSKKTVAFTAKLFWSPAEASVFASYSVDKTVAVWDVRRGKSPVLSFEAHKADVSVVSWNGFSCHFDKKDSKVAHFEYHKHPIMSTEWSPHDSSTLADEEEEAEFKAQTKEQVNTPQDVPPQLVFVDQGQKKLKELHWHNQIPGMIISTAADGFNILMPYNIQNTLPDLCLKRLFCLENFSKYSSLLRFVFN</sequence>
<gene>
    <name evidence="2" type="ORF">ERUC_LOCUS7048</name>
</gene>
<feature type="region of interest" description="Disordered" evidence="1">
    <location>
        <begin position="219"/>
        <end position="245"/>
    </location>
</feature>
<evidence type="ECO:0000313" key="3">
    <source>
        <dbReference type="Proteomes" id="UP001642260"/>
    </source>
</evidence>
<dbReference type="AlphaFoldDB" id="A0ABC8J5U0"/>
<dbReference type="InterPro" id="IPR036322">
    <property type="entry name" value="WD40_repeat_dom_sf"/>
</dbReference>
<dbReference type="EMBL" id="CAKOAT010080377">
    <property type="protein sequence ID" value="CAH8313990.1"/>
    <property type="molecule type" value="Genomic_DNA"/>
</dbReference>
<dbReference type="Gene3D" id="2.130.10.10">
    <property type="entry name" value="YVTN repeat-like/Quinoprotein amine dehydrogenase"/>
    <property type="match status" value="1"/>
</dbReference>
<evidence type="ECO:0000313" key="2">
    <source>
        <dbReference type="EMBL" id="CAH8313990.1"/>
    </source>
</evidence>
<keyword evidence="3" id="KW-1185">Reference proteome</keyword>
<dbReference type="InterPro" id="IPR015943">
    <property type="entry name" value="WD40/YVTN_repeat-like_dom_sf"/>
</dbReference>
<dbReference type="InterPro" id="IPR051972">
    <property type="entry name" value="Glutamate-rich_WD_repeat"/>
</dbReference>
<name>A0ABC8J5U0_ERUVS</name>
<comment type="caution">
    <text evidence="2">The sequence shown here is derived from an EMBL/GenBank/DDBJ whole genome shotgun (WGS) entry which is preliminary data.</text>
</comment>
<organism evidence="2 3">
    <name type="scientific">Eruca vesicaria subsp. sativa</name>
    <name type="common">Garden rocket</name>
    <name type="synonym">Eruca sativa</name>
    <dbReference type="NCBI Taxonomy" id="29727"/>
    <lineage>
        <taxon>Eukaryota</taxon>
        <taxon>Viridiplantae</taxon>
        <taxon>Streptophyta</taxon>
        <taxon>Embryophyta</taxon>
        <taxon>Tracheophyta</taxon>
        <taxon>Spermatophyta</taxon>
        <taxon>Magnoliopsida</taxon>
        <taxon>eudicotyledons</taxon>
        <taxon>Gunneridae</taxon>
        <taxon>Pentapetalae</taxon>
        <taxon>rosids</taxon>
        <taxon>malvids</taxon>
        <taxon>Brassicales</taxon>
        <taxon>Brassicaceae</taxon>
        <taxon>Brassiceae</taxon>
        <taxon>Eruca</taxon>
    </lineage>
</organism>
<accession>A0ABC8J5U0</accession>
<dbReference type="SUPFAM" id="SSF50978">
    <property type="entry name" value="WD40 repeat-like"/>
    <property type="match status" value="1"/>
</dbReference>
<dbReference type="Proteomes" id="UP001642260">
    <property type="component" value="Unassembled WGS sequence"/>
</dbReference>
<proteinExistence type="predicted"/>